<evidence type="ECO:0000313" key="1">
    <source>
        <dbReference type="EMBL" id="QDX93183.1"/>
    </source>
</evidence>
<dbReference type="AlphaFoldDB" id="A0A502HEG7"/>
<accession>A0A502HEG7</accession>
<sequence>MSREIDAKVAECLGNEREKMIPSECSILDGIGLIDFIRLRVSELGSLGAFFFSIVRVSL</sequence>
<name>A0A502HEG7_BRELA</name>
<keyword evidence="2" id="KW-1185">Reference proteome</keyword>
<proteinExistence type="predicted"/>
<dbReference type="EMBL" id="CP033464">
    <property type="protein sequence ID" value="QDX93183.1"/>
    <property type="molecule type" value="Genomic_DNA"/>
</dbReference>
<protein>
    <submittedName>
        <fullName evidence="1">Uncharacterized protein</fullName>
    </submittedName>
</protein>
<dbReference type="Proteomes" id="UP000319432">
    <property type="component" value="Chromosome"/>
</dbReference>
<reference evidence="1 2" key="1">
    <citation type="submission" date="2018-11" db="EMBL/GenBank/DDBJ databases">
        <title>Phylogenetic determinants of toxin gene distribution in genomes of Brevibacillus laterosporus.</title>
        <authorList>
            <person name="Glare T.R."/>
            <person name="Durrant A."/>
            <person name="Berry C."/>
            <person name="Palma L."/>
            <person name="Ormskirk M."/>
            <person name="Cox M.O."/>
        </authorList>
    </citation>
    <scope>NUCLEOTIDE SEQUENCE [LARGE SCALE GENOMIC DNA]</scope>
    <source>
        <strain evidence="1 2">1821L</strain>
    </source>
</reference>
<evidence type="ECO:0000313" key="2">
    <source>
        <dbReference type="Proteomes" id="UP000319432"/>
    </source>
</evidence>
<gene>
    <name evidence="1" type="ORF">EEL30_13235</name>
</gene>
<organism evidence="1 2">
    <name type="scientific">Brevibacillus laterosporus</name>
    <name type="common">Bacillus laterosporus</name>
    <dbReference type="NCBI Taxonomy" id="1465"/>
    <lineage>
        <taxon>Bacteria</taxon>
        <taxon>Bacillati</taxon>
        <taxon>Bacillota</taxon>
        <taxon>Bacilli</taxon>
        <taxon>Bacillales</taxon>
        <taxon>Paenibacillaceae</taxon>
        <taxon>Brevibacillus</taxon>
    </lineage>
</organism>